<dbReference type="SMART" id="SM00248">
    <property type="entry name" value="ANK"/>
    <property type="match status" value="5"/>
</dbReference>
<gene>
    <name evidence="5" type="ORF">CYMTET_25576</name>
</gene>
<evidence type="ECO:0000259" key="4">
    <source>
        <dbReference type="PROSITE" id="PS00028"/>
    </source>
</evidence>
<evidence type="ECO:0000256" key="1">
    <source>
        <dbReference type="ARBA" id="ARBA00022737"/>
    </source>
</evidence>
<evidence type="ECO:0000256" key="3">
    <source>
        <dbReference type="PROSITE-ProRule" id="PRU00023"/>
    </source>
</evidence>
<dbReference type="PROSITE" id="PS50297">
    <property type="entry name" value="ANK_REP_REGION"/>
    <property type="match status" value="1"/>
</dbReference>
<protein>
    <recommendedName>
        <fullName evidence="4">C2H2-type domain-containing protein</fullName>
    </recommendedName>
</protein>
<evidence type="ECO:0000313" key="5">
    <source>
        <dbReference type="EMBL" id="KAK3265768.1"/>
    </source>
</evidence>
<dbReference type="Gene3D" id="1.25.40.20">
    <property type="entry name" value="Ankyrin repeat-containing domain"/>
    <property type="match status" value="2"/>
</dbReference>
<name>A0AAE0FTY2_9CHLO</name>
<keyword evidence="1" id="KW-0677">Repeat</keyword>
<feature type="repeat" description="ANK" evidence="3">
    <location>
        <begin position="314"/>
        <end position="346"/>
    </location>
</feature>
<comment type="caution">
    <text evidence="5">The sequence shown here is derived from an EMBL/GenBank/DDBJ whole genome shotgun (WGS) entry which is preliminary data.</text>
</comment>
<dbReference type="InterPro" id="IPR013087">
    <property type="entry name" value="Znf_C2H2_type"/>
</dbReference>
<keyword evidence="6" id="KW-1185">Reference proteome</keyword>
<dbReference type="EMBL" id="LGRX02013716">
    <property type="protein sequence ID" value="KAK3265768.1"/>
    <property type="molecule type" value="Genomic_DNA"/>
</dbReference>
<dbReference type="Proteomes" id="UP001190700">
    <property type="component" value="Unassembled WGS sequence"/>
</dbReference>
<dbReference type="PANTHER" id="PTHR24161:SF85">
    <property type="entry name" value="PALMITOYLTRANSFERASE HIP14"/>
    <property type="match status" value="1"/>
</dbReference>
<proteinExistence type="predicted"/>
<dbReference type="PROSITE" id="PS00028">
    <property type="entry name" value="ZINC_FINGER_C2H2_1"/>
    <property type="match status" value="1"/>
</dbReference>
<dbReference type="AlphaFoldDB" id="A0AAE0FTY2"/>
<evidence type="ECO:0000313" key="6">
    <source>
        <dbReference type="Proteomes" id="UP001190700"/>
    </source>
</evidence>
<dbReference type="InterPro" id="IPR036770">
    <property type="entry name" value="Ankyrin_rpt-contain_sf"/>
</dbReference>
<dbReference type="InterPro" id="IPR002110">
    <property type="entry name" value="Ankyrin_rpt"/>
</dbReference>
<feature type="domain" description="C2H2-type" evidence="4">
    <location>
        <begin position="176"/>
        <end position="197"/>
    </location>
</feature>
<dbReference type="SUPFAM" id="SSF48403">
    <property type="entry name" value="Ankyrin repeat"/>
    <property type="match status" value="1"/>
</dbReference>
<keyword evidence="2 3" id="KW-0040">ANK repeat</keyword>
<evidence type="ECO:0000256" key="2">
    <source>
        <dbReference type="ARBA" id="ARBA00023043"/>
    </source>
</evidence>
<dbReference type="PANTHER" id="PTHR24161">
    <property type="entry name" value="ANK_REP_REGION DOMAIN-CONTAINING PROTEIN-RELATED"/>
    <property type="match status" value="1"/>
</dbReference>
<dbReference type="PROSITE" id="PS50088">
    <property type="entry name" value="ANK_REPEAT"/>
    <property type="match status" value="1"/>
</dbReference>
<sequence length="475" mass="51527">MIASAINDEEGNVQNAMGDPGVDIDMMQAALQTGLQQLMQVAVRAVCPVEFATLVDLPKEAVRSASTQAGADWTCHAPVALYRRMLANQNKVRGRRATGEGATPATLEVITTTEYGTRRERSYGSVEMLAEAIIEAMPPHQLSQVAADVRVIKGGVIALTSRLRLERARMEGQLLCPTCGQFYAGTRGLRDHQQIKHLQSYGSAKAVEAESRRQLVAVTGNFQAAICQLYQHQNPGKGAKKDPLEGEPALKAARDGDLAEVQRLFAEAGGLGHGAEWKDGPAALHWSSGSGHVAICEWLVHEARVPAGTPHGRDARTPLHWACRNGQLEVARRLVAAGASCDVADDTGTVPFHLAVWQCQRDVCKWLVHEANCDWRALNIYGCNAGQWAAMAGDIQMFEWLYDLGLDMSLLNTNGHSCLHKAAVKGKEDVCKWLVETVGLGIDHMQADGDGNTPAAMARLESHMELAAWLEQLVH</sequence>
<reference evidence="5 6" key="1">
    <citation type="journal article" date="2015" name="Genome Biol. Evol.">
        <title>Comparative Genomics of a Bacterivorous Green Alga Reveals Evolutionary Causalities and Consequences of Phago-Mixotrophic Mode of Nutrition.</title>
        <authorList>
            <person name="Burns J.A."/>
            <person name="Paasch A."/>
            <person name="Narechania A."/>
            <person name="Kim E."/>
        </authorList>
    </citation>
    <scope>NUCLEOTIDE SEQUENCE [LARGE SCALE GENOMIC DNA]</scope>
    <source>
        <strain evidence="5 6">PLY_AMNH</strain>
    </source>
</reference>
<accession>A0AAE0FTY2</accession>
<dbReference type="Pfam" id="PF12796">
    <property type="entry name" value="Ank_2"/>
    <property type="match status" value="2"/>
</dbReference>
<organism evidence="5 6">
    <name type="scientific">Cymbomonas tetramitiformis</name>
    <dbReference type="NCBI Taxonomy" id="36881"/>
    <lineage>
        <taxon>Eukaryota</taxon>
        <taxon>Viridiplantae</taxon>
        <taxon>Chlorophyta</taxon>
        <taxon>Pyramimonadophyceae</taxon>
        <taxon>Pyramimonadales</taxon>
        <taxon>Pyramimonadaceae</taxon>
        <taxon>Cymbomonas</taxon>
    </lineage>
</organism>